<dbReference type="OrthoDB" id="3425909at2"/>
<feature type="transmembrane region" description="Helical" evidence="1">
    <location>
        <begin position="116"/>
        <end position="145"/>
    </location>
</feature>
<accession>A0A7Z0WQP7</accession>
<protein>
    <recommendedName>
        <fullName evidence="4">LexA-binding, inner membrane-associated hydrolase</fullName>
    </recommendedName>
</protein>
<evidence type="ECO:0000313" key="2">
    <source>
        <dbReference type="EMBL" id="OLF12715.1"/>
    </source>
</evidence>
<dbReference type="Proteomes" id="UP000185696">
    <property type="component" value="Unassembled WGS sequence"/>
</dbReference>
<dbReference type="AlphaFoldDB" id="A0A7Z0WQP7"/>
<keyword evidence="1" id="KW-1133">Transmembrane helix</keyword>
<feature type="transmembrane region" description="Helical" evidence="1">
    <location>
        <begin position="222"/>
        <end position="242"/>
    </location>
</feature>
<evidence type="ECO:0008006" key="4">
    <source>
        <dbReference type="Google" id="ProtNLM"/>
    </source>
</evidence>
<keyword evidence="1" id="KW-0472">Membrane</keyword>
<feature type="transmembrane region" description="Helical" evidence="1">
    <location>
        <begin position="92"/>
        <end position="110"/>
    </location>
</feature>
<sequence length="256" mass="27030">MMGHSHALTGWCAGLVAAPMVGLHTLPEVLPFATASAGYALLPDLDHPHATASKFLGPVTGLLSKFLRMCSRGIYALTKGPRDEKHTGQHRHLTHTVVFALLLGWAATGISELGGAWAVGGIVAFGLLLAADVLGDWLLLIVLAAAGFTAYNGKLDDVLTPATGWVGVAVAVGCVMHCLGDAMTKSGCPFLWPIPIAGETWYELRPPKWLRFRTGGPVEKRLIMPVCVVAGVLLLPGVWPFLTEFVGNIELPAASP</sequence>
<keyword evidence="1" id="KW-0812">Transmembrane</keyword>
<dbReference type="Pfam" id="PF04307">
    <property type="entry name" value="YdjM"/>
    <property type="match status" value="1"/>
</dbReference>
<evidence type="ECO:0000256" key="1">
    <source>
        <dbReference type="SAM" id="Phobius"/>
    </source>
</evidence>
<reference evidence="2 3" key="1">
    <citation type="submission" date="2016-12" db="EMBL/GenBank/DDBJ databases">
        <title>The draft genome sequence of Actinophytocola xinjiangensis.</title>
        <authorList>
            <person name="Wang W."/>
            <person name="Yuan L."/>
        </authorList>
    </citation>
    <scope>NUCLEOTIDE SEQUENCE [LARGE SCALE GENOMIC DNA]</scope>
    <source>
        <strain evidence="2 3">CGMCC 4.4663</strain>
    </source>
</reference>
<keyword evidence="3" id="KW-1185">Reference proteome</keyword>
<proteinExistence type="predicted"/>
<dbReference type="EMBL" id="MSIF01000002">
    <property type="protein sequence ID" value="OLF12715.1"/>
    <property type="molecule type" value="Genomic_DNA"/>
</dbReference>
<dbReference type="InterPro" id="IPR007404">
    <property type="entry name" value="YdjM-like"/>
</dbReference>
<comment type="caution">
    <text evidence="2">The sequence shown here is derived from an EMBL/GenBank/DDBJ whole genome shotgun (WGS) entry which is preliminary data.</text>
</comment>
<dbReference type="RefSeq" id="WP_075131622.1">
    <property type="nucleotide sequence ID" value="NZ_MSIF01000002.1"/>
</dbReference>
<organism evidence="2 3">
    <name type="scientific">Actinophytocola xinjiangensis</name>
    <dbReference type="NCBI Taxonomy" id="485602"/>
    <lineage>
        <taxon>Bacteria</taxon>
        <taxon>Bacillati</taxon>
        <taxon>Actinomycetota</taxon>
        <taxon>Actinomycetes</taxon>
        <taxon>Pseudonocardiales</taxon>
        <taxon>Pseudonocardiaceae</taxon>
    </lineage>
</organism>
<gene>
    <name evidence="2" type="ORF">BLA60_05400</name>
</gene>
<evidence type="ECO:0000313" key="3">
    <source>
        <dbReference type="Proteomes" id="UP000185696"/>
    </source>
</evidence>
<name>A0A7Z0WQP7_9PSEU</name>